<evidence type="ECO:0000313" key="2">
    <source>
        <dbReference type="Proteomes" id="UP000479710"/>
    </source>
</evidence>
<gene>
    <name evidence="1" type="ORF">E2562_007802</name>
</gene>
<comment type="caution">
    <text evidence="1">The sequence shown here is derived from an EMBL/GenBank/DDBJ whole genome shotgun (WGS) entry which is preliminary data.</text>
</comment>
<proteinExistence type="predicted"/>
<protein>
    <submittedName>
        <fullName evidence="1">Uncharacterized protein</fullName>
    </submittedName>
</protein>
<dbReference type="Proteomes" id="UP000479710">
    <property type="component" value="Unassembled WGS sequence"/>
</dbReference>
<reference evidence="1 2" key="1">
    <citation type="submission" date="2019-11" db="EMBL/GenBank/DDBJ databases">
        <title>Whole genome sequence of Oryza granulata.</title>
        <authorList>
            <person name="Li W."/>
        </authorList>
    </citation>
    <scope>NUCLEOTIDE SEQUENCE [LARGE SCALE GENOMIC DNA]</scope>
    <source>
        <strain evidence="2">cv. Menghai</strain>
        <tissue evidence="1">Leaf</tissue>
    </source>
</reference>
<evidence type="ECO:0000313" key="1">
    <source>
        <dbReference type="EMBL" id="KAF0931992.1"/>
    </source>
</evidence>
<dbReference type="OrthoDB" id="716460at2759"/>
<name>A0A6G1F598_9ORYZ</name>
<organism evidence="1 2">
    <name type="scientific">Oryza meyeriana var. granulata</name>
    <dbReference type="NCBI Taxonomy" id="110450"/>
    <lineage>
        <taxon>Eukaryota</taxon>
        <taxon>Viridiplantae</taxon>
        <taxon>Streptophyta</taxon>
        <taxon>Embryophyta</taxon>
        <taxon>Tracheophyta</taxon>
        <taxon>Spermatophyta</taxon>
        <taxon>Magnoliopsida</taxon>
        <taxon>Liliopsida</taxon>
        <taxon>Poales</taxon>
        <taxon>Poaceae</taxon>
        <taxon>BOP clade</taxon>
        <taxon>Oryzoideae</taxon>
        <taxon>Oryzeae</taxon>
        <taxon>Oryzinae</taxon>
        <taxon>Oryza</taxon>
        <taxon>Oryza meyeriana</taxon>
    </lineage>
</organism>
<dbReference type="EMBL" id="SPHZ02000001">
    <property type="protein sequence ID" value="KAF0931992.1"/>
    <property type="molecule type" value="Genomic_DNA"/>
</dbReference>
<accession>A0A6G1F598</accession>
<sequence>MHEAVYVGITRLRHELPEMAEMFHYFLAREDGAIGTDFPRLEAMQGVFNSPLLHLAGLVRSMYKYLALVHDELFWARARIAMLDGHIEPMGNMGFFNRETIYREDAMLAPSVVQRPHM</sequence>
<keyword evidence="2" id="KW-1185">Reference proteome</keyword>
<dbReference type="AlphaFoldDB" id="A0A6G1F598"/>